<organism evidence="17 18">
    <name type="scientific">Blomia tropicalis</name>
    <name type="common">Mite</name>
    <dbReference type="NCBI Taxonomy" id="40697"/>
    <lineage>
        <taxon>Eukaryota</taxon>
        <taxon>Metazoa</taxon>
        <taxon>Ecdysozoa</taxon>
        <taxon>Arthropoda</taxon>
        <taxon>Chelicerata</taxon>
        <taxon>Arachnida</taxon>
        <taxon>Acari</taxon>
        <taxon>Acariformes</taxon>
        <taxon>Sarcoptiformes</taxon>
        <taxon>Astigmata</taxon>
        <taxon>Glycyphagoidea</taxon>
        <taxon>Echimyopodidae</taxon>
        <taxon>Blomia</taxon>
    </lineage>
</organism>
<dbReference type="InterPro" id="IPR011527">
    <property type="entry name" value="ABC1_TM_dom"/>
</dbReference>
<keyword evidence="4" id="KW-0926">Vacuole</keyword>
<feature type="transmembrane region" description="Helical" evidence="14">
    <location>
        <begin position="297"/>
        <end position="316"/>
    </location>
</feature>
<dbReference type="FunFam" id="1.20.1560.10:FF:000001">
    <property type="entry name" value="ATP-binding cassette subfamily C member 1"/>
    <property type="match status" value="1"/>
</dbReference>
<proteinExistence type="inferred from homology"/>
<feature type="transmembrane region" description="Helical" evidence="14">
    <location>
        <begin position="1009"/>
        <end position="1031"/>
    </location>
</feature>
<feature type="transmembrane region" description="Helical" evidence="14">
    <location>
        <begin position="155"/>
        <end position="174"/>
    </location>
</feature>
<dbReference type="SUPFAM" id="SSF52540">
    <property type="entry name" value="P-loop containing nucleoside triphosphate hydrolases"/>
    <property type="match status" value="2"/>
</dbReference>
<feature type="domain" description="ABC transmembrane type-1" evidence="16">
    <location>
        <begin position="781"/>
        <end position="1068"/>
    </location>
</feature>
<feature type="transmembrane region" description="Helical" evidence="14">
    <location>
        <begin position="270"/>
        <end position="291"/>
    </location>
</feature>
<dbReference type="InterPro" id="IPR050173">
    <property type="entry name" value="ABC_transporter_C-like"/>
</dbReference>
<feature type="domain" description="ABC transmembrane type-1" evidence="16">
    <location>
        <begin position="159"/>
        <end position="439"/>
    </location>
</feature>
<feature type="transmembrane region" description="Helical" evidence="14">
    <location>
        <begin position="1040"/>
        <end position="1060"/>
    </location>
</feature>
<keyword evidence="8" id="KW-0067">ATP-binding</keyword>
<dbReference type="Pfam" id="PF00664">
    <property type="entry name" value="ABC_membrane"/>
    <property type="match status" value="2"/>
</dbReference>
<protein>
    <recommendedName>
        <fullName evidence="11">ABC-type glutathione-S-conjugate transporter</fullName>
        <ecNumber evidence="11">7.6.2.3</ecNumber>
    </recommendedName>
</protein>
<reference evidence="17" key="1">
    <citation type="submission" date="2022-12" db="EMBL/GenBank/DDBJ databases">
        <title>Genome assemblies of Blomia tropicalis.</title>
        <authorList>
            <person name="Cui Y."/>
        </authorList>
    </citation>
    <scope>NUCLEOTIDE SEQUENCE</scope>
    <source>
        <tissue evidence="17">Adult mites</tissue>
    </source>
</reference>
<keyword evidence="9 14" id="KW-1133">Transmembrane helix</keyword>
<feature type="domain" description="ABC transporter" evidence="15">
    <location>
        <begin position="494"/>
        <end position="720"/>
    </location>
</feature>
<comment type="caution">
    <text evidence="17">The sequence shown here is derived from an EMBL/GenBank/DDBJ whole genome shotgun (WGS) entry which is preliminary data.</text>
</comment>
<dbReference type="SMART" id="SM00382">
    <property type="entry name" value="AAA"/>
    <property type="match status" value="2"/>
</dbReference>
<evidence type="ECO:0000259" key="16">
    <source>
        <dbReference type="PROSITE" id="PS50929"/>
    </source>
</evidence>
<evidence type="ECO:0000256" key="1">
    <source>
        <dbReference type="ARBA" id="ARBA00004128"/>
    </source>
</evidence>
<feature type="transmembrane region" description="Helical" evidence="14">
    <location>
        <begin position="914"/>
        <end position="939"/>
    </location>
</feature>
<dbReference type="InterPro" id="IPR003593">
    <property type="entry name" value="AAA+_ATPase"/>
</dbReference>
<evidence type="ECO:0000256" key="5">
    <source>
        <dbReference type="ARBA" id="ARBA00022692"/>
    </source>
</evidence>
<dbReference type="InterPro" id="IPR036640">
    <property type="entry name" value="ABC1_TM_sf"/>
</dbReference>
<feature type="transmembrane region" description="Helical" evidence="14">
    <location>
        <begin position="194"/>
        <end position="217"/>
    </location>
</feature>
<evidence type="ECO:0000256" key="7">
    <source>
        <dbReference type="ARBA" id="ARBA00022741"/>
    </source>
</evidence>
<comment type="catalytic activity">
    <reaction evidence="12">
        <text>leukotriene C4(in) + ATP + H2O = leukotriene C4(out) + ADP + phosphate + H(+)</text>
        <dbReference type="Rhea" id="RHEA:38963"/>
        <dbReference type="ChEBI" id="CHEBI:15377"/>
        <dbReference type="ChEBI" id="CHEBI:15378"/>
        <dbReference type="ChEBI" id="CHEBI:30616"/>
        <dbReference type="ChEBI" id="CHEBI:43474"/>
        <dbReference type="ChEBI" id="CHEBI:57973"/>
        <dbReference type="ChEBI" id="CHEBI:456216"/>
    </reaction>
    <physiologicalReaction direction="left-to-right" evidence="12">
        <dbReference type="Rhea" id="RHEA:38964"/>
    </physiologicalReaction>
</comment>
<comment type="similarity">
    <text evidence="2">Belongs to the ABC transporter superfamily. ABCC family. Conjugate transporter (TC 3.A.1.208) subfamily.</text>
</comment>
<dbReference type="FunFam" id="3.40.50.300:FF:000074">
    <property type="entry name" value="Multidrug resistance-associated protein 5 isoform 1"/>
    <property type="match status" value="1"/>
</dbReference>
<comment type="subcellular location">
    <subcellularLocation>
        <location evidence="1">Vacuole membrane</location>
        <topology evidence="1">Multi-pass membrane protein</topology>
    </subcellularLocation>
</comment>
<dbReference type="CDD" id="cd03244">
    <property type="entry name" value="ABCC_MRP_domain2"/>
    <property type="match status" value="1"/>
</dbReference>
<dbReference type="Proteomes" id="UP001142055">
    <property type="component" value="Chromosome 1"/>
</dbReference>
<dbReference type="OMA" id="IQYAFIC"/>
<feature type="domain" description="ABC transporter" evidence="15">
    <location>
        <begin position="1108"/>
        <end position="1342"/>
    </location>
</feature>
<keyword evidence="6" id="KW-0677">Repeat</keyword>
<evidence type="ECO:0000313" key="17">
    <source>
        <dbReference type="EMBL" id="KAJ6221861.1"/>
    </source>
</evidence>
<keyword evidence="3" id="KW-0813">Transport</keyword>
<evidence type="ECO:0000256" key="13">
    <source>
        <dbReference type="SAM" id="MobiDB-lite"/>
    </source>
</evidence>
<dbReference type="EC" id="7.6.2.3" evidence="11"/>
<evidence type="ECO:0000256" key="6">
    <source>
        <dbReference type="ARBA" id="ARBA00022737"/>
    </source>
</evidence>
<keyword evidence="5 14" id="KW-0812">Transmembrane</keyword>
<evidence type="ECO:0000256" key="14">
    <source>
        <dbReference type="SAM" id="Phobius"/>
    </source>
</evidence>
<dbReference type="PANTHER" id="PTHR24223:SF443">
    <property type="entry name" value="MULTIDRUG-RESISTANCE LIKE PROTEIN 1, ISOFORM I"/>
    <property type="match status" value="1"/>
</dbReference>
<feature type="transmembrane region" description="Helical" evidence="14">
    <location>
        <begin position="415"/>
        <end position="436"/>
    </location>
</feature>
<evidence type="ECO:0000256" key="10">
    <source>
        <dbReference type="ARBA" id="ARBA00023136"/>
    </source>
</evidence>
<dbReference type="InterPro" id="IPR027417">
    <property type="entry name" value="P-loop_NTPase"/>
</dbReference>
<evidence type="ECO:0000256" key="8">
    <source>
        <dbReference type="ARBA" id="ARBA00022840"/>
    </source>
</evidence>
<dbReference type="PROSITE" id="PS50929">
    <property type="entry name" value="ABC_TM1F"/>
    <property type="match status" value="2"/>
</dbReference>
<keyword evidence="10 14" id="KW-0472">Membrane</keyword>
<evidence type="ECO:0000256" key="9">
    <source>
        <dbReference type="ARBA" id="ARBA00022989"/>
    </source>
</evidence>
<dbReference type="InterPro" id="IPR017871">
    <property type="entry name" value="ABC_transporter-like_CS"/>
</dbReference>
<name>A0A9Q0RQF6_BLOTA</name>
<sequence length="1347" mass="153572">MYSIRFINSENSTISDYKNEDFVLFSIHYLLLTFLFILTCFADQKPEYVHNNLTNSDDREELLINDKKDTNLENLEECPELRASFLSKATYWWFNSLAIAGYKKSLVLNDLWQLIPDDRIDYVEKLFTKNWSDENINVSSKSKPKIILTLTRTFGCYYILGALFCIISIFLQLVPPQLLKYFINFISNPEEPVWHGIAIASLMFIAACCQSMCYIYFIRVILNISNRVRNVLVAQIYRKSLKLCSAAKRRSTSGQIVNLMSVDAQHFSDFVINIDLVWSAPLQIILTMYLLYLELGLSIIAGIAVILLAIPLNWLISRSLQHNQKIQMEIKDQRVNLITEILNGIRVIKLYGWELPFIDKLSSIRLNETNKLRRIAYINAIMSVMWNFVPFLVAFSTFVAYIFSSDEHVLDAQKAFVSLSLFSLLQFPLMAMPWFISQYSITMVSSKRLNRYFNATELENYVTREQSYTNEDITIEHGRFTWGDSEPAILPDEPKPTNENTSSSTSPVILDSIDLKVKKGSLVAIVGPVGSGKSSLLSAILGDMKILDGTVNICKSVSIAYVSQQAWIRNETLKENVIFGSEYDESRYKSILEMCALLPDIDVLPAGDQTEIGEKGINLSGGQKQRVALARACYANCDLIIMDDPLSAVDSHVSKHIFNRVLHNETGYLRSRTRVMVTNNISILPEMDQIVVIDQGTISSQGTYKELISNGGKFSEFLKEHQKGSESFNTLEESKTDDATKKIDSKLEDKLIEEEHAEDGQVKWPIYVKYLKSFSYLWLTLMLVSSIVSHLALVGTDYWLALWSNDKPIPSNSTDHRNDSLRNERLTVYGILGFIQNIFFFVNWIFLANGTVRSSIKLHRELLKRIMRSPMRFFDTTPLGRIVNRFSKDIDMVDSGIPYAIENVVYCFLHVISVLLMIIIQIPALILVAIPVSVFYYFIQKFYIATSRQLKRLEQVTRSPIFSHFAETLSGVSTIRAFGHQQQFIRESNQYIDTNQRTYYPSIMANRWLALRLEFCGNLIVLFAGICCAIFRQSFHMHSGYVGLIMYYAMSITMTLTWLVRHTSELENSVVSVERICEYSEIETEPEWTRKENRDPVIHDDWPDNGQVKFEDYSVRYRDGLDPVLKQINIVINSGEKIGIVGRTGAGKSSLTLALFRILESHQGRIIIDNIDIGKIGLHELRSKLSIIPQDPVLFSGTIRSNLDPFNKYSDDQLWQALEHSNLKEFISKQDEGLGHLVAENGENLSVGQKQLICLARALLRGTKILILDEATAAIDHETDSIIQNTIRSEFVNCTVLTIAHRLNTIMDSNRVMVLDQGKVSEFDSPQCLLANQDSKFYSLAKDAGLV</sequence>
<dbReference type="Gene3D" id="1.20.1560.10">
    <property type="entry name" value="ABC transporter type 1, transmembrane domain"/>
    <property type="match status" value="2"/>
</dbReference>
<feature type="transmembrane region" description="Helical" evidence="14">
    <location>
        <begin position="776"/>
        <end position="801"/>
    </location>
</feature>
<dbReference type="GO" id="GO:0005524">
    <property type="term" value="F:ATP binding"/>
    <property type="evidence" value="ECO:0007669"/>
    <property type="project" value="UniProtKB-KW"/>
</dbReference>
<dbReference type="GO" id="GO:0000323">
    <property type="term" value="C:lytic vacuole"/>
    <property type="evidence" value="ECO:0007669"/>
    <property type="project" value="UniProtKB-ARBA"/>
</dbReference>
<feature type="transmembrane region" description="Helical" evidence="14">
    <location>
        <begin position="826"/>
        <end position="847"/>
    </location>
</feature>
<keyword evidence="7" id="KW-0547">Nucleotide-binding</keyword>
<dbReference type="PROSITE" id="PS50893">
    <property type="entry name" value="ABC_TRANSPORTER_2"/>
    <property type="match status" value="2"/>
</dbReference>
<feature type="region of interest" description="Disordered" evidence="13">
    <location>
        <begin position="485"/>
        <end position="505"/>
    </location>
</feature>
<accession>A0A9Q0RQF6</accession>
<dbReference type="CDD" id="cd18595">
    <property type="entry name" value="ABC_6TM_MRP1_2_3_6_D1_like"/>
    <property type="match status" value="1"/>
</dbReference>
<evidence type="ECO:0000256" key="4">
    <source>
        <dbReference type="ARBA" id="ARBA00022554"/>
    </source>
</evidence>
<evidence type="ECO:0000256" key="12">
    <source>
        <dbReference type="ARBA" id="ARBA00047523"/>
    </source>
</evidence>
<evidence type="ECO:0000256" key="2">
    <source>
        <dbReference type="ARBA" id="ARBA00009726"/>
    </source>
</evidence>
<evidence type="ECO:0000259" key="15">
    <source>
        <dbReference type="PROSITE" id="PS50893"/>
    </source>
</evidence>
<dbReference type="GO" id="GO:0016887">
    <property type="term" value="F:ATP hydrolysis activity"/>
    <property type="evidence" value="ECO:0007669"/>
    <property type="project" value="InterPro"/>
</dbReference>
<dbReference type="FunFam" id="1.20.1560.10:FF:000020">
    <property type="entry name" value="ABC metal ion transporter"/>
    <property type="match status" value="1"/>
</dbReference>
<evidence type="ECO:0000313" key="18">
    <source>
        <dbReference type="Proteomes" id="UP001142055"/>
    </source>
</evidence>
<dbReference type="Pfam" id="PF00005">
    <property type="entry name" value="ABC_tran"/>
    <property type="match status" value="2"/>
</dbReference>
<dbReference type="GO" id="GO:0005774">
    <property type="term" value="C:vacuolar membrane"/>
    <property type="evidence" value="ECO:0007669"/>
    <property type="project" value="UniProtKB-SubCell"/>
</dbReference>
<dbReference type="EMBL" id="JAPWDV010000001">
    <property type="protein sequence ID" value="KAJ6221861.1"/>
    <property type="molecule type" value="Genomic_DNA"/>
</dbReference>
<dbReference type="FunFam" id="3.40.50.300:FF:000997">
    <property type="entry name" value="Multidrug resistance-associated protein 1"/>
    <property type="match status" value="1"/>
</dbReference>
<feature type="transmembrane region" description="Helical" evidence="14">
    <location>
        <begin position="22"/>
        <end position="42"/>
    </location>
</feature>
<dbReference type="CDD" id="cd03250">
    <property type="entry name" value="ABCC_MRP_domain1"/>
    <property type="match status" value="1"/>
</dbReference>
<dbReference type="SUPFAM" id="SSF90123">
    <property type="entry name" value="ABC transporter transmembrane region"/>
    <property type="match status" value="2"/>
</dbReference>
<dbReference type="CDD" id="cd18603">
    <property type="entry name" value="ABC_6TM_MRP1_2_3_6_D2_like"/>
    <property type="match status" value="1"/>
</dbReference>
<gene>
    <name evidence="17" type="ORF">RDWZM_000406</name>
</gene>
<dbReference type="Gene3D" id="3.40.50.300">
    <property type="entry name" value="P-loop containing nucleotide triphosphate hydrolases"/>
    <property type="match status" value="2"/>
</dbReference>
<evidence type="ECO:0000256" key="3">
    <source>
        <dbReference type="ARBA" id="ARBA00022448"/>
    </source>
</evidence>
<dbReference type="GO" id="GO:0015431">
    <property type="term" value="F:ABC-type glutathione S-conjugate transporter activity"/>
    <property type="evidence" value="ECO:0007669"/>
    <property type="project" value="UniProtKB-EC"/>
</dbReference>
<evidence type="ECO:0000256" key="11">
    <source>
        <dbReference type="ARBA" id="ARBA00024220"/>
    </source>
</evidence>
<dbReference type="PROSITE" id="PS00211">
    <property type="entry name" value="ABC_TRANSPORTER_1"/>
    <property type="match status" value="1"/>
</dbReference>
<feature type="transmembrane region" description="Helical" evidence="14">
    <location>
        <begin position="375"/>
        <end position="403"/>
    </location>
</feature>
<dbReference type="PANTHER" id="PTHR24223">
    <property type="entry name" value="ATP-BINDING CASSETTE SUB-FAMILY C"/>
    <property type="match status" value="1"/>
</dbReference>
<keyword evidence="18" id="KW-1185">Reference proteome</keyword>
<dbReference type="InterPro" id="IPR003439">
    <property type="entry name" value="ABC_transporter-like_ATP-bd"/>
</dbReference>